<gene>
    <name evidence="13" type="ORF">ABVK25_005812</name>
</gene>
<evidence type="ECO:0000256" key="7">
    <source>
        <dbReference type="ARBA" id="ARBA00033987"/>
    </source>
</evidence>
<evidence type="ECO:0000256" key="4">
    <source>
        <dbReference type="ARBA" id="ARBA00022695"/>
    </source>
</evidence>
<proteinExistence type="predicted"/>
<feature type="domain" description="WGR" evidence="12">
    <location>
        <begin position="43"/>
        <end position="140"/>
    </location>
</feature>
<dbReference type="Pfam" id="PF02877">
    <property type="entry name" value="PARP_reg"/>
    <property type="match status" value="1"/>
</dbReference>
<dbReference type="PROSITE" id="PS51977">
    <property type="entry name" value="WGR"/>
    <property type="match status" value="1"/>
</dbReference>
<evidence type="ECO:0000256" key="9">
    <source>
        <dbReference type="SAM" id="MobiDB-lite"/>
    </source>
</evidence>
<evidence type="ECO:0000256" key="3">
    <source>
        <dbReference type="ARBA" id="ARBA00022679"/>
    </source>
</evidence>
<dbReference type="InterPro" id="IPR008893">
    <property type="entry name" value="WGR_domain"/>
</dbReference>
<dbReference type="CDD" id="cd01437">
    <property type="entry name" value="parp_like"/>
    <property type="match status" value="1"/>
</dbReference>
<keyword evidence="4" id="KW-0548">Nucleotidyltransferase</keyword>
<feature type="compositionally biased region" description="Basic and acidic residues" evidence="9">
    <location>
        <begin position="156"/>
        <end position="170"/>
    </location>
</feature>
<dbReference type="PROSITE" id="PS51059">
    <property type="entry name" value="PARP_CATALYTIC"/>
    <property type="match status" value="1"/>
</dbReference>
<name>A0ABR4B8X2_9LECA</name>
<dbReference type="SUPFAM" id="SSF47587">
    <property type="entry name" value="Domain of poly(ADP-ribose) polymerase"/>
    <property type="match status" value="1"/>
</dbReference>
<feature type="region of interest" description="Disordered" evidence="9">
    <location>
        <begin position="145"/>
        <end position="170"/>
    </location>
</feature>
<dbReference type="Pfam" id="PF05406">
    <property type="entry name" value="WGR"/>
    <property type="match status" value="1"/>
</dbReference>
<dbReference type="Proteomes" id="UP001590951">
    <property type="component" value="Unassembled WGS sequence"/>
</dbReference>
<evidence type="ECO:0000259" key="12">
    <source>
        <dbReference type="PROSITE" id="PS51977"/>
    </source>
</evidence>
<dbReference type="CDD" id="cd07997">
    <property type="entry name" value="WGR_PARP"/>
    <property type="match status" value="1"/>
</dbReference>
<comment type="caution">
    <text evidence="13">The sequence shown here is derived from an EMBL/GenBank/DDBJ whole genome shotgun (WGS) entry which is preliminary data.</text>
</comment>
<dbReference type="Gene3D" id="1.20.142.10">
    <property type="entry name" value="Poly(ADP-ribose) polymerase, regulatory domain"/>
    <property type="match status" value="1"/>
</dbReference>
<evidence type="ECO:0000313" key="13">
    <source>
        <dbReference type="EMBL" id="KAL2053883.1"/>
    </source>
</evidence>
<evidence type="ECO:0000256" key="1">
    <source>
        <dbReference type="ARBA" id="ARBA00004123"/>
    </source>
</evidence>
<accession>A0ABR4B8X2</accession>
<feature type="domain" description="PARP catalytic" evidence="10">
    <location>
        <begin position="308"/>
        <end position="544"/>
    </location>
</feature>
<dbReference type="Gene3D" id="2.20.140.10">
    <property type="entry name" value="WGR domain"/>
    <property type="match status" value="1"/>
</dbReference>
<dbReference type="SUPFAM" id="SSF142921">
    <property type="entry name" value="WGR domain-like"/>
    <property type="match status" value="1"/>
</dbReference>
<dbReference type="InterPro" id="IPR036930">
    <property type="entry name" value="WGR_dom_sf"/>
</dbReference>
<protein>
    <recommendedName>
        <fullName evidence="8">Poly [ADP-ribose] polymerase</fullName>
        <shortName evidence="8">PARP</shortName>
        <ecNumber evidence="8">2.4.2.-</ecNumber>
    </recommendedName>
</protein>
<feature type="region of interest" description="Disordered" evidence="9">
    <location>
        <begin position="1"/>
        <end position="28"/>
    </location>
</feature>
<dbReference type="InterPro" id="IPR050800">
    <property type="entry name" value="ARTD/PARP"/>
</dbReference>
<evidence type="ECO:0000259" key="10">
    <source>
        <dbReference type="PROSITE" id="PS51059"/>
    </source>
</evidence>
<evidence type="ECO:0000313" key="14">
    <source>
        <dbReference type="Proteomes" id="UP001590951"/>
    </source>
</evidence>
<organism evidence="13 14">
    <name type="scientific">Lepraria finkii</name>
    <dbReference type="NCBI Taxonomy" id="1340010"/>
    <lineage>
        <taxon>Eukaryota</taxon>
        <taxon>Fungi</taxon>
        <taxon>Dikarya</taxon>
        <taxon>Ascomycota</taxon>
        <taxon>Pezizomycotina</taxon>
        <taxon>Lecanoromycetes</taxon>
        <taxon>OSLEUM clade</taxon>
        <taxon>Lecanoromycetidae</taxon>
        <taxon>Lecanorales</taxon>
        <taxon>Lecanorineae</taxon>
        <taxon>Stereocaulaceae</taxon>
        <taxon>Lepraria</taxon>
    </lineage>
</organism>
<dbReference type="SMART" id="SM00773">
    <property type="entry name" value="WGR"/>
    <property type="match status" value="1"/>
</dbReference>
<dbReference type="PANTHER" id="PTHR10459:SF60">
    <property type="entry name" value="POLY [ADP-RIBOSE] POLYMERASE 2"/>
    <property type="match status" value="1"/>
</dbReference>
<sequence length="544" mass="61583">MPPKRKASGKQAAKANTKQAKQDGQKAVSHDINVPLDEGFNEDGKVYIDDDGIIFDASLNQTNIGGNNNKFYRLQLLYNEKDDNYFVHTRWGRVGEFGQVKTMKPMDDLEDALKEYNKKFKDKSGNKWDDRSEPAKKGKYTFLERNYEDDEEEAENQVKKEDADDDQADSKLPRQTQRLMELIFNQNHFNAVLESIGYNANKLPLGKLSKATLKQGFEHLHELASLIKHPSLAQNKYGTSQKEAIEDFSNKYYSTIPHEFGRNRPPPIDDNEILRKETSMLDTLTDMEVANTIMKTSVDKDKDAEIINTLDKRFKELNMNEMTPLDHKSDEYKALADYLIKSSGTAHGMKYRLEDIFRIERAGEADRFAKSKYGKWKKKDKRLLWHGSRTTNYGGILSQGLRIAPPEAPVSGYAFGKGIYLADMSSKSAQYCRASMSGGTGLLLLCEAELGRPMYEIPTGDFNAEEQAKKHNCISTLGVGRTAPQGWMDGESVHESLKGVRVPDPSKGLGDNKDSTARGYLAHNEYICYDVAQLKLKYLFRVGI</sequence>
<reference evidence="13 14" key="1">
    <citation type="submission" date="2024-09" db="EMBL/GenBank/DDBJ databases">
        <title>Rethinking Asexuality: The Enigmatic Case of Functional Sexual Genes in Lepraria (Stereocaulaceae).</title>
        <authorList>
            <person name="Doellman M."/>
            <person name="Sun Y."/>
            <person name="Barcenas-Pena A."/>
            <person name="Lumbsch H.T."/>
            <person name="Grewe F."/>
        </authorList>
    </citation>
    <scope>NUCLEOTIDE SEQUENCE [LARGE SCALE GENOMIC DNA]</scope>
    <source>
        <strain evidence="13 14">Grewe 0041</strain>
    </source>
</reference>
<feature type="domain" description="PARP alpha-helical" evidence="11">
    <location>
        <begin position="169"/>
        <end position="295"/>
    </location>
</feature>
<keyword evidence="14" id="KW-1185">Reference proteome</keyword>
<keyword evidence="5 8" id="KW-0520">NAD</keyword>
<dbReference type="EMBL" id="JBHFEH010000018">
    <property type="protein sequence ID" value="KAL2053883.1"/>
    <property type="molecule type" value="Genomic_DNA"/>
</dbReference>
<keyword evidence="2 8" id="KW-0328">Glycosyltransferase</keyword>
<evidence type="ECO:0000259" key="11">
    <source>
        <dbReference type="PROSITE" id="PS51060"/>
    </source>
</evidence>
<evidence type="ECO:0000256" key="2">
    <source>
        <dbReference type="ARBA" id="ARBA00022676"/>
    </source>
</evidence>
<dbReference type="InterPro" id="IPR036616">
    <property type="entry name" value="Poly(ADP-ribose)pol_reg_dom_sf"/>
</dbReference>
<evidence type="ECO:0000256" key="8">
    <source>
        <dbReference type="RuleBase" id="RU362114"/>
    </source>
</evidence>
<dbReference type="PROSITE" id="PS51060">
    <property type="entry name" value="PARP_ALPHA_HD"/>
    <property type="match status" value="1"/>
</dbReference>
<comment type="subcellular location">
    <subcellularLocation>
        <location evidence="1">Nucleus</location>
    </subcellularLocation>
</comment>
<evidence type="ECO:0000256" key="6">
    <source>
        <dbReference type="ARBA" id="ARBA00023242"/>
    </source>
</evidence>
<keyword evidence="6" id="KW-0539">Nucleus</keyword>
<dbReference type="InterPro" id="IPR004102">
    <property type="entry name" value="Poly(ADP-ribose)pol_reg_dom"/>
</dbReference>
<comment type="catalytic activity">
    <reaction evidence="7">
        <text>NAD(+) + (ADP-D-ribosyl)n-acceptor = nicotinamide + (ADP-D-ribosyl)n+1-acceptor + H(+).</text>
        <dbReference type="EC" id="2.4.2.30"/>
    </reaction>
</comment>
<keyword evidence="3 8" id="KW-0808">Transferase</keyword>
<evidence type="ECO:0000256" key="5">
    <source>
        <dbReference type="ARBA" id="ARBA00023027"/>
    </source>
</evidence>
<dbReference type="EC" id="2.4.2.-" evidence="8"/>
<dbReference type="Pfam" id="PF00644">
    <property type="entry name" value="PARP"/>
    <property type="match status" value="1"/>
</dbReference>
<dbReference type="SUPFAM" id="SSF56399">
    <property type="entry name" value="ADP-ribosylation"/>
    <property type="match status" value="1"/>
</dbReference>
<dbReference type="InterPro" id="IPR012317">
    <property type="entry name" value="Poly(ADP-ribose)pol_cat_dom"/>
</dbReference>
<dbReference type="PANTHER" id="PTHR10459">
    <property type="entry name" value="DNA LIGASE"/>
    <property type="match status" value="1"/>
</dbReference>
<dbReference type="Gene3D" id="3.90.228.10">
    <property type="match status" value="1"/>
</dbReference>
<feature type="compositionally biased region" description="Low complexity" evidence="9">
    <location>
        <begin position="10"/>
        <end position="19"/>
    </location>
</feature>